<dbReference type="EMBL" id="WJQS01000001">
    <property type="protein sequence ID" value="MRI84506.1"/>
    <property type="molecule type" value="Genomic_DNA"/>
</dbReference>
<dbReference type="Proteomes" id="UP000430975">
    <property type="component" value="Unassembled WGS sequence"/>
</dbReference>
<name>A0A6I2GBB4_9LACT</name>
<dbReference type="PANTHER" id="PTHR37310">
    <property type="entry name" value="CYTOPLASMIC PROTEIN-RELATED"/>
    <property type="match status" value="1"/>
</dbReference>
<organism evidence="2 3">
    <name type="scientific">Fundicoccus ignavus</name>
    <dbReference type="NCBI Taxonomy" id="2664442"/>
    <lineage>
        <taxon>Bacteria</taxon>
        <taxon>Bacillati</taxon>
        <taxon>Bacillota</taxon>
        <taxon>Bacilli</taxon>
        <taxon>Lactobacillales</taxon>
        <taxon>Aerococcaceae</taxon>
        <taxon>Fundicoccus</taxon>
    </lineage>
</organism>
<dbReference type="CDD" id="cd08026">
    <property type="entry name" value="DUF326"/>
    <property type="match status" value="1"/>
</dbReference>
<accession>A0A6I2GBB4</accession>
<dbReference type="PANTHER" id="PTHR37310:SF1">
    <property type="entry name" value="CYTOPLASMIC PROTEIN"/>
    <property type="match status" value="1"/>
</dbReference>
<evidence type="ECO:0000313" key="2">
    <source>
        <dbReference type="EMBL" id="MRI84506.1"/>
    </source>
</evidence>
<evidence type="ECO:0000313" key="1">
    <source>
        <dbReference type="EMBL" id="MRI82255.1"/>
    </source>
</evidence>
<reference evidence="3 4" key="1">
    <citation type="submission" date="2019-11" db="EMBL/GenBank/DDBJ databases">
        <title>Characterisation of Fundicoccus ignavus gen. nov. sp. nov., a novel genus of the family Aerococcaceae isolated from bulk tank milk.</title>
        <authorList>
            <person name="Siebert A."/>
            <person name="Huptas C."/>
            <person name="Wenning M."/>
            <person name="Scherer S."/>
            <person name="Doll E.V."/>
        </authorList>
    </citation>
    <scope>NUCLEOTIDE SEQUENCE [LARGE SCALE GENOMIC DNA]</scope>
    <source>
        <strain evidence="1 4">DSM 109653</strain>
        <strain evidence="2 3">WS4759</strain>
    </source>
</reference>
<dbReference type="AlphaFoldDB" id="A0A6I2GBB4"/>
<comment type="caution">
    <text evidence="2">The sequence shown here is derived from an EMBL/GenBank/DDBJ whole genome shotgun (WGS) entry which is preliminary data.</text>
</comment>
<dbReference type="InterPro" id="IPR005560">
    <property type="entry name" value="Csp_YhjQ"/>
</dbReference>
<protein>
    <submittedName>
        <fullName evidence="2">Four-helix bundle copper-binding protein</fullName>
    </submittedName>
</protein>
<dbReference type="Gene3D" id="1.20.1270.360">
    <property type="match status" value="1"/>
</dbReference>
<dbReference type="EMBL" id="WJQR01000009">
    <property type="protein sequence ID" value="MRI82255.1"/>
    <property type="molecule type" value="Genomic_DNA"/>
</dbReference>
<dbReference type="Proteomes" id="UP000469870">
    <property type="component" value="Unassembled WGS sequence"/>
</dbReference>
<evidence type="ECO:0000313" key="3">
    <source>
        <dbReference type="Proteomes" id="UP000430975"/>
    </source>
</evidence>
<sequence>MTEAIEVLTNKVAACQKACNTCFDACLNEDHVQMMAECIRTDRECADICGIVLSFTQRESHLLPELITACIKACQLCASECGQHDHDHCQACAKACRECEAACQTYLDSLA</sequence>
<keyword evidence="3" id="KW-1185">Reference proteome</keyword>
<proteinExistence type="predicted"/>
<dbReference type="Pfam" id="PF03860">
    <property type="entry name" value="Csp"/>
    <property type="match status" value="1"/>
</dbReference>
<dbReference type="RefSeq" id="WP_153862378.1">
    <property type="nucleotide sequence ID" value="NZ_WJQR01000009.1"/>
</dbReference>
<gene>
    <name evidence="2" type="ORF">GIY09_01150</name>
    <name evidence="1" type="ORF">GIY11_09570</name>
</gene>
<evidence type="ECO:0000313" key="4">
    <source>
        <dbReference type="Proteomes" id="UP000469870"/>
    </source>
</evidence>
<dbReference type="InterPro" id="IPR044543">
    <property type="entry name" value="YHJQ-like"/>
</dbReference>